<comment type="caution">
    <text evidence="2">The sequence shown here is derived from an EMBL/GenBank/DDBJ whole genome shotgun (WGS) entry which is preliminary data.</text>
</comment>
<dbReference type="PROSITE" id="PS50943">
    <property type="entry name" value="HTH_CROC1"/>
    <property type="match status" value="1"/>
</dbReference>
<evidence type="ECO:0000313" key="3">
    <source>
        <dbReference type="Proteomes" id="UP001432401"/>
    </source>
</evidence>
<dbReference type="Proteomes" id="UP001432401">
    <property type="component" value="Unassembled WGS sequence"/>
</dbReference>
<dbReference type="RefSeq" id="WP_352982762.1">
    <property type="nucleotide sequence ID" value="NZ_JBEQNA010000001.1"/>
</dbReference>
<accession>A0ABV1ZQE7</accession>
<dbReference type="InterPro" id="IPR043917">
    <property type="entry name" value="DUF5753"/>
</dbReference>
<evidence type="ECO:0000313" key="2">
    <source>
        <dbReference type="EMBL" id="MES0833149.1"/>
    </source>
</evidence>
<dbReference type="SUPFAM" id="SSF47413">
    <property type="entry name" value="lambda repressor-like DNA-binding domains"/>
    <property type="match status" value="1"/>
</dbReference>
<feature type="domain" description="HTH cro/C1-type" evidence="1">
    <location>
        <begin position="21"/>
        <end position="75"/>
    </location>
</feature>
<dbReference type="Pfam" id="PF19054">
    <property type="entry name" value="DUF5753"/>
    <property type="match status" value="1"/>
</dbReference>
<evidence type="ECO:0000259" key="1">
    <source>
        <dbReference type="PROSITE" id="PS50943"/>
    </source>
</evidence>
<sequence length="275" mass="30279">MIRLRVDGEDGEARSRFGKLLKKTRGLAGLTQQKLAAVSLVGQSTISDLELGKKGTRRDQVVRLDAALKANGVLLGAWDAAFSGVGMTSYFREVAEAEQAATTFRDYSLGLVPGIFQVEEYVRAISEIAEPDATSEAIDQIVDARKQRQLILDRPHPPKITALLDEVVLVRRFRNPEVKSKQIDHLLELSYRSRVDIQIIPSEAEGHAGLGGSFTVMDVPGNGSFVYVESQQTGVSLKQPEIVARYDRTFAELRSAALPITASRSKMEEIRGNIR</sequence>
<name>A0ABV1ZQE7_9ACTN</name>
<keyword evidence="3" id="KW-1185">Reference proteome</keyword>
<dbReference type="EMBL" id="JBEQNB010000002">
    <property type="protein sequence ID" value="MES0833149.1"/>
    <property type="molecule type" value="Genomic_DNA"/>
</dbReference>
<dbReference type="SMART" id="SM00530">
    <property type="entry name" value="HTH_XRE"/>
    <property type="match status" value="1"/>
</dbReference>
<reference evidence="2 3" key="1">
    <citation type="submission" date="2024-06" db="EMBL/GenBank/DDBJ databases">
        <authorList>
            <person name="Bataeva Y.V."/>
            <person name="Grigorian L.N."/>
            <person name="Solomentsev V.I."/>
        </authorList>
    </citation>
    <scope>NUCLEOTIDE SEQUENCE [LARGE SCALE GENOMIC DNA]</scope>
    <source>
        <strain evidence="3">SCPM-O-B-12605 (RCAM04882)</strain>
    </source>
</reference>
<proteinExistence type="predicted"/>
<dbReference type="InterPro" id="IPR001387">
    <property type="entry name" value="Cro/C1-type_HTH"/>
</dbReference>
<dbReference type="CDD" id="cd00093">
    <property type="entry name" value="HTH_XRE"/>
    <property type="match status" value="1"/>
</dbReference>
<dbReference type="Pfam" id="PF13560">
    <property type="entry name" value="HTH_31"/>
    <property type="match status" value="1"/>
</dbReference>
<gene>
    <name evidence="2" type="ORF">ABUK86_05145</name>
</gene>
<organism evidence="2 3">
    <name type="scientific">Nocardiopsis tropica</name>
    <dbReference type="NCBI Taxonomy" id="109330"/>
    <lineage>
        <taxon>Bacteria</taxon>
        <taxon>Bacillati</taxon>
        <taxon>Actinomycetota</taxon>
        <taxon>Actinomycetes</taxon>
        <taxon>Streptosporangiales</taxon>
        <taxon>Nocardiopsidaceae</taxon>
        <taxon>Nocardiopsis</taxon>
    </lineage>
</organism>
<dbReference type="InterPro" id="IPR010982">
    <property type="entry name" value="Lambda_DNA-bd_dom_sf"/>
</dbReference>
<protein>
    <submittedName>
        <fullName evidence="2">Scr1 family TA system antitoxin-like transcriptional regulator</fullName>
    </submittedName>
</protein>
<dbReference type="Gene3D" id="1.10.260.40">
    <property type="entry name" value="lambda repressor-like DNA-binding domains"/>
    <property type="match status" value="1"/>
</dbReference>